<keyword evidence="3 8" id="KW-0489">Methyltransferase</keyword>
<evidence type="ECO:0000256" key="5">
    <source>
        <dbReference type="ARBA" id="ARBA00022691"/>
    </source>
</evidence>
<evidence type="ECO:0000313" key="12">
    <source>
        <dbReference type="Proteomes" id="UP000237481"/>
    </source>
</evidence>
<feature type="active site" evidence="8">
    <location>
        <position position="840"/>
    </location>
</feature>
<evidence type="ECO:0000313" key="11">
    <source>
        <dbReference type="EMBL" id="POR38877.1"/>
    </source>
</evidence>
<evidence type="ECO:0000256" key="6">
    <source>
        <dbReference type="ARBA" id="ARBA00023125"/>
    </source>
</evidence>
<comment type="similarity">
    <text evidence="8">Belongs to the class I-like SAM-binding methyltransferase superfamily. C5-methyltransferase family.</text>
</comment>
<name>A0A2S4L8X7_9HYPO</name>
<dbReference type="InterPro" id="IPR029063">
    <property type="entry name" value="SAM-dependent_MTases_sf"/>
</dbReference>
<dbReference type="InterPro" id="IPR018117">
    <property type="entry name" value="C5_DNA_meth_AS"/>
</dbReference>
<feature type="compositionally biased region" description="Low complexity" evidence="9">
    <location>
        <begin position="1210"/>
        <end position="1228"/>
    </location>
</feature>
<dbReference type="InterPro" id="IPR043151">
    <property type="entry name" value="BAH_sf"/>
</dbReference>
<feature type="compositionally biased region" description="Basic and acidic residues" evidence="9">
    <location>
        <begin position="99"/>
        <end position="113"/>
    </location>
</feature>
<evidence type="ECO:0000256" key="9">
    <source>
        <dbReference type="SAM" id="MobiDB-lite"/>
    </source>
</evidence>
<keyword evidence="5 8" id="KW-0949">S-adenosyl-L-methionine</keyword>
<dbReference type="Pfam" id="PF25423">
    <property type="entry name" value="DUF7893"/>
    <property type="match status" value="1"/>
</dbReference>
<evidence type="ECO:0000259" key="10">
    <source>
        <dbReference type="PROSITE" id="PS51038"/>
    </source>
</evidence>
<dbReference type="PROSITE" id="PS51679">
    <property type="entry name" value="SAM_MT_C5"/>
    <property type="match status" value="1"/>
</dbReference>
<dbReference type="PRINTS" id="PR00105">
    <property type="entry name" value="C5METTRFRASE"/>
</dbReference>
<evidence type="ECO:0000256" key="2">
    <source>
        <dbReference type="ARBA" id="ARBA00011975"/>
    </source>
</evidence>
<dbReference type="PROSITE" id="PS51038">
    <property type="entry name" value="BAH"/>
    <property type="match status" value="1"/>
</dbReference>
<protein>
    <recommendedName>
        <fullName evidence="2">DNA (cytosine-5-)-methyltransferase</fullName>
        <ecNumber evidence="2">2.1.1.37</ecNumber>
    </recommendedName>
</protein>
<feature type="compositionally biased region" description="Polar residues" evidence="9">
    <location>
        <begin position="1074"/>
        <end position="1088"/>
    </location>
</feature>
<sequence>MHDEAGAHEGSISSGQHEDEDVFEQQFHNNNNGSHDAENDPAMLNPPDDLQDVLEPWHPPLTAMPLDEPFDPPGGLSEPLPLEVEASLMQDALDFADTNYDHGAHDAQGDLKVNDALSPNTPDSEPSPPPASSSLTVEFPECALITPRSCYEPFDAGAPVMSEAKALAMLASVRKRLQKPAGDFIEYNLDDFSVYCDTDVYPCEMRSLHHLDTRTEFRTFFFDGILSVGGENKIFVKRVPIAAMPIDNYGDVTKHTVQGQLWLQSELNHERAIYYRLGQPVREYARFFKPLLWVADLAKHFVDYLTVMEAGKRNVSIHLFRSSFKTWLERTHKNAPAFVEWLEQHPSDDFRTSIVANVAFLHKEAIGVLGAKSTYFHTIWSEIWDFSRYKEQPKSANPHTVVTQYMYDLFKHMPFGDRLEVVPISAKTESLRNRLIQERHLELPSALHDTAKGVSTAPEERIKNIRPGDTISTERDDEHSGTLWKREVSRGFADVDRWFARVQKVTTKKNGARVFDVVWYYRPVDTLCGLMKYPWNNELFLSDHCSCAERHKISEGEVLGVHDVDFGGTSATRAEFFCRQTYFHTERKWTTLRTTHMYCKHTEQGKQQSRAPSPSDYRPGDTLLVHLATASSVAEACELVAFYREEGKRIYRFRRLPRRRDVDPEAGARPNELVYGEDLVEGRKNRIVGRCHVRFFAAGTRIPTPYDRDGVGAYFFLTHGATRGHDGVQRWAPLETAPTGLRQGWDPAVAVPRLRGFDLFCGGGNFGRGLEDGGGVEMRWANDYDSKAIHTYMANAARPEAVAPFLGSIDDLQRLAIEGRFCTGVPPIGDVDFVSGGSPCPGFSRLTNDKTTVQQRKNQSLVAAFGSFVDLYRPKYGLLENVTGIVHKRANRDQDVFSQLICAIVGLGYQTQFFFLDASSCGSPQRRSRVFLAFAAPGYRLPVRPPMTHAHPPNTRSLGLGMLPTGQPMAEREMPRATPFAFISAAEATADLPPVYDAKPDICVPFPDHRVSLGLTRNQRTRIALIPTRPWGMNFAQAWYGTGPRRAPGSGILTPAERGFFAGADTPARDRDAPSSSRVGTSRDTSNSYGRLFPQRLIETIVTTPNPGDAKNGRALHWREGRVLTIMEARRAQGLRDAEVLLGNPSTQYKLVGNSVARAPAVALGIVFREAWVESLRESGEFGDAEADLLVHVGDGGRAGEGDATTQRLSALADDTSSTSDASQGTSSRESSTPATTITSMMPNPSLTPAAAAPAAPPQKRQLSFTVEISAPKRPRRGASPRGRVSRACSTVAEPNPLGRTVVTQDTDDDEAVGDA</sequence>
<keyword evidence="4 8" id="KW-0808">Transferase</keyword>
<feature type="region of interest" description="Disordered" evidence="9">
    <location>
        <begin position="99"/>
        <end position="135"/>
    </location>
</feature>
<dbReference type="InterPro" id="IPR057215">
    <property type="entry name" value="DUF7893"/>
</dbReference>
<dbReference type="PANTHER" id="PTHR10629">
    <property type="entry name" value="CYTOSINE-SPECIFIC METHYLTRANSFERASE"/>
    <property type="match status" value="1"/>
</dbReference>
<dbReference type="GO" id="GO:0032259">
    <property type="term" value="P:methylation"/>
    <property type="evidence" value="ECO:0007669"/>
    <property type="project" value="UniProtKB-KW"/>
</dbReference>
<accession>A0A2S4L8X7</accession>
<comment type="caution">
    <text evidence="11">The sequence shown here is derived from an EMBL/GenBank/DDBJ whole genome shotgun (WGS) entry which is preliminary data.</text>
</comment>
<feature type="region of interest" description="Disordered" evidence="9">
    <location>
        <begin position="1062"/>
        <end position="1088"/>
    </location>
</feature>
<keyword evidence="6" id="KW-0238">DNA-binding</keyword>
<reference evidence="11 12" key="1">
    <citation type="submission" date="2018-01" db="EMBL/GenBank/DDBJ databases">
        <title>Harnessing the power of phylogenomics to disentangle the directionality and signatures of interkingdom host jumping in the parasitic fungal genus Tolypocladium.</title>
        <authorList>
            <person name="Quandt C.A."/>
            <person name="Patterson W."/>
            <person name="Spatafora J.W."/>
        </authorList>
    </citation>
    <scope>NUCLEOTIDE SEQUENCE [LARGE SCALE GENOMIC DNA]</scope>
    <source>
        <strain evidence="11 12">NRBC 100945</strain>
    </source>
</reference>
<keyword evidence="7" id="KW-0539">Nucleus</keyword>
<proteinExistence type="inferred from homology"/>
<feature type="region of interest" description="Disordered" evidence="9">
    <location>
        <begin position="1"/>
        <end position="79"/>
    </location>
</feature>
<dbReference type="EC" id="2.1.1.37" evidence="2"/>
<dbReference type="GO" id="GO:0003677">
    <property type="term" value="F:DNA binding"/>
    <property type="evidence" value="ECO:0007669"/>
    <property type="project" value="UniProtKB-KW"/>
</dbReference>
<evidence type="ECO:0000256" key="1">
    <source>
        <dbReference type="ARBA" id="ARBA00004123"/>
    </source>
</evidence>
<dbReference type="SUPFAM" id="SSF53335">
    <property type="entry name" value="S-adenosyl-L-methionine-dependent methyltransferases"/>
    <property type="match status" value="1"/>
</dbReference>
<evidence type="ECO:0000256" key="4">
    <source>
        <dbReference type="ARBA" id="ARBA00022679"/>
    </source>
</evidence>
<dbReference type="InterPro" id="IPR001525">
    <property type="entry name" value="C5_MeTfrase"/>
</dbReference>
<dbReference type="Gene3D" id="3.40.50.150">
    <property type="entry name" value="Vaccinia Virus protein VP39"/>
    <property type="match status" value="1"/>
</dbReference>
<feature type="compositionally biased region" description="Polar residues" evidence="9">
    <location>
        <begin position="1229"/>
        <end position="1247"/>
    </location>
</feature>
<dbReference type="PANTHER" id="PTHR10629:SF54">
    <property type="entry name" value="DNA METHYLTRANSFERASE DIM-2"/>
    <property type="match status" value="1"/>
</dbReference>
<feature type="domain" description="BAH" evidence="10">
    <location>
        <begin position="463"/>
        <end position="593"/>
    </location>
</feature>
<dbReference type="OrthoDB" id="5376140at2759"/>
<keyword evidence="12" id="KW-1185">Reference proteome</keyword>
<organism evidence="11 12">
    <name type="scientific">Tolypocladium paradoxum</name>
    <dbReference type="NCBI Taxonomy" id="94208"/>
    <lineage>
        <taxon>Eukaryota</taxon>
        <taxon>Fungi</taxon>
        <taxon>Dikarya</taxon>
        <taxon>Ascomycota</taxon>
        <taxon>Pezizomycotina</taxon>
        <taxon>Sordariomycetes</taxon>
        <taxon>Hypocreomycetidae</taxon>
        <taxon>Hypocreales</taxon>
        <taxon>Ophiocordycipitaceae</taxon>
        <taxon>Tolypocladium</taxon>
    </lineage>
</organism>
<dbReference type="GO" id="GO:0005634">
    <property type="term" value="C:nucleus"/>
    <property type="evidence" value="ECO:0007669"/>
    <property type="project" value="UniProtKB-SubCell"/>
</dbReference>
<dbReference type="GO" id="GO:0044027">
    <property type="term" value="P:negative regulation of gene expression via chromosomal CpG island methylation"/>
    <property type="evidence" value="ECO:0007669"/>
    <property type="project" value="TreeGrafter"/>
</dbReference>
<dbReference type="Gene3D" id="2.30.30.490">
    <property type="match status" value="1"/>
</dbReference>
<dbReference type="STRING" id="94208.A0A2S4L8X7"/>
<dbReference type="InterPro" id="IPR001025">
    <property type="entry name" value="BAH_dom"/>
</dbReference>
<feature type="region of interest" description="Disordered" evidence="9">
    <location>
        <begin position="1210"/>
        <end position="1316"/>
    </location>
</feature>
<evidence type="ECO:0000256" key="7">
    <source>
        <dbReference type="ARBA" id="ARBA00023242"/>
    </source>
</evidence>
<evidence type="ECO:0000256" key="3">
    <source>
        <dbReference type="ARBA" id="ARBA00022603"/>
    </source>
</evidence>
<comment type="subcellular location">
    <subcellularLocation>
        <location evidence="1">Nucleus</location>
    </subcellularLocation>
</comment>
<dbReference type="InterPro" id="IPR050390">
    <property type="entry name" value="C5-Methyltransferase"/>
</dbReference>
<dbReference type="Gene3D" id="3.90.120.10">
    <property type="entry name" value="DNA Methylase, subunit A, domain 2"/>
    <property type="match status" value="1"/>
</dbReference>
<dbReference type="PROSITE" id="PS00094">
    <property type="entry name" value="C5_MTASE_1"/>
    <property type="match status" value="1"/>
</dbReference>
<evidence type="ECO:0000256" key="8">
    <source>
        <dbReference type="PROSITE-ProRule" id="PRU01016"/>
    </source>
</evidence>
<dbReference type="CDD" id="cd04712">
    <property type="entry name" value="BAH_DCM_I"/>
    <property type="match status" value="1"/>
</dbReference>
<dbReference type="Proteomes" id="UP000237481">
    <property type="component" value="Unassembled WGS sequence"/>
</dbReference>
<gene>
    <name evidence="11" type="ORF">TPAR_00927</name>
</gene>
<dbReference type="GO" id="GO:0003682">
    <property type="term" value="F:chromatin binding"/>
    <property type="evidence" value="ECO:0007669"/>
    <property type="project" value="InterPro"/>
</dbReference>
<dbReference type="GO" id="GO:0003886">
    <property type="term" value="F:DNA (cytosine-5-)-methyltransferase activity"/>
    <property type="evidence" value="ECO:0007669"/>
    <property type="project" value="UniProtKB-EC"/>
</dbReference>
<feature type="compositionally biased region" description="Acidic residues" evidence="9">
    <location>
        <begin position="1306"/>
        <end position="1316"/>
    </location>
</feature>
<dbReference type="Pfam" id="PF00145">
    <property type="entry name" value="DNA_methylase"/>
    <property type="match status" value="1"/>
</dbReference>
<dbReference type="EMBL" id="PKSG01000094">
    <property type="protein sequence ID" value="POR38877.1"/>
    <property type="molecule type" value="Genomic_DNA"/>
</dbReference>